<dbReference type="SUPFAM" id="SSF53098">
    <property type="entry name" value="Ribonuclease H-like"/>
    <property type="match status" value="1"/>
</dbReference>
<dbReference type="EMBL" id="SNRW01009361">
    <property type="protein sequence ID" value="KAA6378120.1"/>
    <property type="molecule type" value="Genomic_DNA"/>
</dbReference>
<sequence>QLFGLDLRIYSNKVGRKVLSGIFDADQIKRPRGYSEDLKTRVKAAVKKRQKAINAQNQRLEKQRLEDEQKQNAQRRRREEEARENFENLHQFVQRKDFDNLQQQRELQEYKDEYQRRMFAEEARENFENLRQFVKRNDFNNFQQQRELQEYKEEFQRNEREADYRNNFDNLRQFLQHDDYHNPQSQRELQEFKEEQLRNERYQRIHDEFNNLSDLELRTFRLLDEEIAEEIRKLDYKNFREIDFEDADALMLTEPFNQVLFRRQVKSFRQKYPKETVEKMYSKKQSDNFEPTRHYYNNHITNQEDIENHIRKVGQLELQMNSFKISFDFGYIVETVRYDEDGIQEVTYDIRYPHNNILNALNPESLIDSQEKLEKFIQYLPAKIIENQERTVEDTHTRFVAIVSMVVVVYRNRAGGAAPAELQKFIQRQEVKFVDNQNYRNNCLFDALSFISLPDESTKRKSNCNRVAEGKRLMKQFYSAIGNEQVKNFTEFLENYQGFDLASEGKQLANIFNINICVYAYHHLDFEDENEKLAQNPIPQLNSKGNRVHRKKQDNIKDEKFDNYFLDFVIKPNSKNENKVKRKLLEIQTENMIKTILPHAGDGNAGDNFVFEAIGEKLKDCLDKLGDPAKAQEIKQRLINEDAMKLQNSFNKYKQKSIRDRISHAQVPLYHYEKADKRPDYCKKDENELTYEEKQSRKKYEQIYKERTGLAVNISKCPFLAIVDIDINKKLEKYERTAIREEILKKIEDSKLNVGLVQTAHGGLHIYCNTGCIYLDNNSMVAAISNEKYAVDIFACAYPDNQLPSWDQLRMKYDEKVDHNDKNKIGKLRNVVEPFSIIKDKEYDKNLHRYRDTSGELKYNQLNGVFCMENMNNLADVFGALNFDIGAIEYKRKASHEVFSNEVAYHEHTQFNKSQDNGEENVNLTQEQALILIDGLENVTVHNYKSDRDNNQASLFTLFLSINSLRKITDADEDFMNAIYDTVSELPGLTDKARENYNNKRELLYDKSSSPYYLQSLVKNTNQEYYKEKFLLTLVKKVVPTQQTLFVAAKAALVDFTQSHHKIAVNCDESSSSKEEPKDFNILLVHFRNKFHFLYISDTQALTGLAYCPICKLHAVKVNDVSGHWDRDLRKHIEQCKQNNGKQVKLSGNQIPFAPHITGNKTYEYFWSRQELHKFKPTKYYITYDFETMEEQINKYFGKEIIKDDETVRNSFQNSALVPLSVASTIKSKNGLKSIYFDIRSNVYLSVAGEKILTQNFIQQWLEALFEEALQIKQDNMYDDPDVPYDIPVPVLGFNSAHFDMIFVLPYLTSSKWHITNYLGDFSRIKRVEVRHKITGVRIQFLDAELFVTKMKLKDFAKDFGTKSNKRSENKGIFPYTAFNTTNYEEELNISSPFEQK</sequence>
<name>A0A5J4V6Y9_9EUKA</name>
<feature type="non-terminal residue" evidence="2">
    <location>
        <position position="1"/>
    </location>
</feature>
<proteinExistence type="predicted"/>
<evidence type="ECO:0000256" key="1">
    <source>
        <dbReference type="SAM" id="MobiDB-lite"/>
    </source>
</evidence>
<organism evidence="2 3">
    <name type="scientific">Streblomastix strix</name>
    <dbReference type="NCBI Taxonomy" id="222440"/>
    <lineage>
        <taxon>Eukaryota</taxon>
        <taxon>Metamonada</taxon>
        <taxon>Preaxostyla</taxon>
        <taxon>Oxymonadida</taxon>
        <taxon>Streblomastigidae</taxon>
        <taxon>Streblomastix</taxon>
    </lineage>
</organism>
<gene>
    <name evidence="2" type="ORF">EZS28_026353</name>
</gene>
<dbReference type="InterPro" id="IPR012337">
    <property type="entry name" value="RNaseH-like_sf"/>
</dbReference>
<feature type="compositionally biased region" description="Basic and acidic residues" evidence="1">
    <location>
        <begin position="59"/>
        <end position="70"/>
    </location>
</feature>
<evidence type="ECO:0000313" key="2">
    <source>
        <dbReference type="EMBL" id="KAA6378120.1"/>
    </source>
</evidence>
<protein>
    <submittedName>
        <fullName evidence="2">Uncharacterized protein</fullName>
    </submittedName>
</protein>
<accession>A0A5J4V6Y9</accession>
<evidence type="ECO:0000313" key="3">
    <source>
        <dbReference type="Proteomes" id="UP000324800"/>
    </source>
</evidence>
<feature type="non-terminal residue" evidence="2">
    <location>
        <position position="1397"/>
    </location>
</feature>
<dbReference type="Proteomes" id="UP000324800">
    <property type="component" value="Unassembled WGS sequence"/>
</dbReference>
<dbReference type="SUPFAM" id="SSF56747">
    <property type="entry name" value="Prim-pol domain"/>
    <property type="match status" value="1"/>
</dbReference>
<reference evidence="2 3" key="1">
    <citation type="submission" date="2019-03" db="EMBL/GenBank/DDBJ databases">
        <title>Single cell metagenomics reveals metabolic interactions within the superorganism composed of flagellate Streblomastix strix and complex community of Bacteroidetes bacteria on its surface.</title>
        <authorList>
            <person name="Treitli S.C."/>
            <person name="Kolisko M."/>
            <person name="Husnik F."/>
            <person name="Keeling P."/>
            <person name="Hampl V."/>
        </authorList>
    </citation>
    <scope>NUCLEOTIDE SEQUENCE [LARGE SCALE GENOMIC DNA]</scope>
    <source>
        <strain evidence="2">ST1C</strain>
    </source>
</reference>
<comment type="caution">
    <text evidence="2">The sequence shown here is derived from an EMBL/GenBank/DDBJ whole genome shotgun (WGS) entry which is preliminary data.</text>
</comment>
<feature type="region of interest" description="Disordered" evidence="1">
    <location>
        <begin position="49"/>
        <end position="83"/>
    </location>
</feature>